<comment type="caution">
    <text evidence="3">The sequence shown here is derived from an EMBL/GenBank/DDBJ whole genome shotgun (WGS) entry which is preliminary data.</text>
</comment>
<gene>
    <name evidence="3" type="ORF">KAOT1_10701</name>
</gene>
<feature type="domain" description="SecDF P1 head subdomain" evidence="2">
    <location>
        <begin position="211"/>
        <end position="311"/>
    </location>
</feature>
<proteinExistence type="predicted"/>
<protein>
    <submittedName>
        <fullName evidence="3">SecDF-export membrane protein gliding motility-related protein</fullName>
    </submittedName>
</protein>
<name>A9E2G3_9FLAO</name>
<evidence type="ECO:0000313" key="4">
    <source>
        <dbReference type="Proteomes" id="UP000002945"/>
    </source>
</evidence>
<dbReference type="Proteomes" id="UP000002945">
    <property type="component" value="Unassembled WGS sequence"/>
</dbReference>
<dbReference type="eggNOG" id="COG0342">
    <property type="taxonomic scope" value="Bacteria"/>
</dbReference>
<evidence type="ECO:0000256" key="1">
    <source>
        <dbReference type="SAM" id="SignalP"/>
    </source>
</evidence>
<dbReference type="OrthoDB" id="1162158at2"/>
<sequence>MNYKYLLSALLVITIFAMSCTDLASGPEKIIQFEIETEVATSEKASIIENVQNRLTALDLHAVKLVNQEQQKMTFSYRGNVEPEIIKENFSITGNLEFYEVCKQKAIIFKYLRSLDDAKTDENSEMEEKDPGEKLMDRLTTFASVINDDAPNLAEDFILGFIYKGDVAHIQPLLEKSSIRIPKIKKKVKFLLGKSTVKNQFLVYAVYVNSDEKAPLNGRYVTNAAAAEGYIEGYYEINIQMNPEGAYIWEKMTEKAYENRGNIAVVLDNIVHVAPTVTQGKITGGNTQISGSFTKEHANMLANVIQSGSIPKMKILKMGILE</sequence>
<dbReference type="AlphaFoldDB" id="A9E2G3"/>
<organism evidence="3 4">
    <name type="scientific">Kordia algicida OT-1</name>
    <dbReference type="NCBI Taxonomy" id="391587"/>
    <lineage>
        <taxon>Bacteria</taxon>
        <taxon>Pseudomonadati</taxon>
        <taxon>Bacteroidota</taxon>
        <taxon>Flavobacteriia</taxon>
        <taxon>Flavobacteriales</taxon>
        <taxon>Flavobacteriaceae</taxon>
        <taxon>Kordia</taxon>
    </lineage>
</organism>
<reference evidence="3 4" key="1">
    <citation type="journal article" date="2011" name="J. Bacteriol.">
        <title>Genome sequence of the algicidal bacterium Kordia algicida OT-1.</title>
        <authorList>
            <person name="Lee H.S."/>
            <person name="Kang S.G."/>
            <person name="Kwon K.K."/>
            <person name="Lee J.H."/>
            <person name="Kim S.J."/>
        </authorList>
    </citation>
    <scope>NUCLEOTIDE SEQUENCE [LARGE SCALE GENOMIC DNA]</scope>
    <source>
        <strain evidence="3 4">OT-1</strain>
    </source>
</reference>
<keyword evidence="4" id="KW-1185">Reference proteome</keyword>
<dbReference type="STRING" id="391587.KAOT1_10701"/>
<dbReference type="EMBL" id="ABIB01000008">
    <property type="protein sequence ID" value="EDP95386.1"/>
    <property type="molecule type" value="Genomic_DNA"/>
</dbReference>
<dbReference type="HOGENOM" id="CLU_862716_0_0_10"/>
<keyword evidence="1" id="KW-0732">Signal</keyword>
<evidence type="ECO:0000259" key="2">
    <source>
        <dbReference type="Pfam" id="PF22599"/>
    </source>
</evidence>
<evidence type="ECO:0000313" key="3">
    <source>
        <dbReference type="EMBL" id="EDP95386.1"/>
    </source>
</evidence>
<dbReference type="Gene3D" id="3.30.1360.200">
    <property type="match status" value="1"/>
</dbReference>
<dbReference type="PROSITE" id="PS51257">
    <property type="entry name" value="PROKAR_LIPOPROTEIN"/>
    <property type="match status" value="1"/>
</dbReference>
<feature type="chain" id="PRO_5002737973" evidence="1">
    <location>
        <begin position="25"/>
        <end position="322"/>
    </location>
</feature>
<dbReference type="InterPro" id="IPR054384">
    <property type="entry name" value="SecDF_P1_head"/>
</dbReference>
<dbReference type="RefSeq" id="WP_007094697.1">
    <property type="nucleotide sequence ID" value="NZ_CP142125.1"/>
</dbReference>
<accession>A9E2G3</accession>
<dbReference type="Pfam" id="PF22599">
    <property type="entry name" value="SecDF_P1_head"/>
    <property type="match status" value="1"/>
</dbReference>
<feature type="signal peptide" evidence="1">
    <location>
        <begin position="1"/>
        <end position="24"/>
    </location>
</feature>